<dbReference type="Pfam" id="PF21647">
    <property type="entry name" value="DUF6857"/>
    <property type="match status" value="1"/>
</dbReference>
<keyword evidence="5" id="KW-1185">Reference proteome</keyword>
<protein>
    <submittedName>
        <fullName evidence="4">Uncharacterized protein</fullName>
    </submittedName>
</protein>
<evidence type="ECO:0000259" key="3">
    <source>
        <dbReference type="Pfam" id="PF21647"/>
    </source>
</evidence>
<feature type="compositionally biased region" description="Low complexity" evidence="1">
    <location>
        <begin position="735"/>
        <end position="746"/>
    </location>
</feature>
<gene>
    <name evidence="4" type="ORF">Cgig2_027696</name>
</gene>
<dbReference type="PANTHER" id="PTHR31928:SF4">
    <property type="entry name" value="OS08G0541500 PROTEIN"/>
    <property type="match status" value="1"/>
</dbReference>
<feature type="region of interest" description="Disordered" evidence="1">
    <location>
        <begin position="735"/>
        <end position="756"/>
    </location>
</feature>
<dbReference type="InterPro" id="IPR049172">
    <property type="entry name" value="DUF6857_pln"/>
</dbReference>
<feature type="compositionally biased region" description="Basic and acidic residues" evidence="1">
    <location>
        <begin position="329"/>
        <end position="355"/>
    </location>
</feature>
<evidence type="ECO:0000313" key="5">
    <source>
        <dbReference type="Proteomes" id="UP001153076"/>
    </source>
</evidence>
<evidence type="ECO:0000256" key="1">
    <source>
        <dbReference type="SAM" id="MobiDB-lite"/>
    </source>
</evidence>
<proteinExistence type="predicted"/>
<feature type="domain" description="DUF6857" evidence="3">
    <location>
        <begin position="404"/>
        <end position="735"/>
    </location>
</feature>
<evidence type="ECO:0000313" key="4">
    <source>
        <dbReference type="EMBL" id="KAJ8430983.1"/>
    </source>
</evidence>
<feature type="domain" description="DUF936" evidence="2">
    <location>
        <begin position="4"/>
        <end position="120"/>
    </location>
</feature>
<dbReference type="OrthoDB" id="1908057at2759"/>
<feature type="region of interest" description="Disordered" evidence="1">
    <location>
        <begin position="592"/>
        <end position="621"/>
    </location>
</feature>
<evidence type="ECO:0000259" key="2">
    <source>
        <dbReference type="Pfam" id="PF06075"/>
    </source>
</evidence>
<feature type="region of interest" description="Disordered" evidence="1">
    <location>
        <begin position="261"/>
        <end position="395"/>
    </location>
</feature>
<dbReference type="PANTHER" id="PTHR31928">
    <property type="entry name" value="EXPRESSED PROTEIN"/>
    <property type="match status" value="1"/>
</dbReference>
<feature type="compositionally biased region" description="Acidic residues" evidence="1">
    <location>
        <begin position="693"/>
        <end position="703"/>
    </location>
</feature>
<comment type="caution">
    <text evidence="4">The sequence shown here is derived from an EMBL/GenBank/DDBJ whole genome shotgun (WGS) entry which is preliminary data.</text>
</comment>
<dbReference type="AlphaFoldDB" id="A0A9Q1JU42"/>
<sequence length="756" mass="81504">MATLVPGILLKLLQHMNTDVKVAGEHRSSLLQVVSIVPALAGGDLFQSQGFYLKVSDSSHATYVALPDEQDDLILTDKIQLGQYIHVERLEAASPVPILRGVKLIPGRHPCVGTPEDIVATHSLGFLNNSSPVSKPGEKSKSSTKSLSSRKEKSPPSKLSINVKVEQSDKKGSPITRSKSISSKSAGNLLDRKESLGKSKTSSSQSIPSSPTSCYSLPTSFEKFASGVKQQAKIKSDRGTPKLGLMEKVSAKLRLVEKANLEHGASPLKKKQPAVSTPKKLAHVIDMGPKALRRSWEGNMDTKGRDNVKLKASKHAVSGNRSSSVPKRNSADERQQTKADSKVQKPAKLSKEETKGQIPATNAAANGTLDGLDKSSRPRISVGRKSVDNSNNGLPGNLVKVPATSRRLIDTSVLWTSLPSSITKLGKEVLKLRDSAQIAAIEAMQEASAAESILRCLSKYSELSTSAKEDDPRPAVEQFLALHASLKSALLILNSLSKTTSLGSSPESEAPLSEDIIKVISERRKQAACWVNAALATDLSPFSVYSGQHTLASLHAALPLQIQKHNAGSQPILVLENSSKAKPVAMKPRLAVTSKGASPGTPRRVGDGPAQKVRASPPSEWARGNGLDEFMDLAEKLQSESQNWFLGFMERFLDADVDTSALSDNNQIAGMLTQLKNVNDWLDEIRGRSSKEEGEDVEDDEEKEERAHVLSETIDRLRKKIYEYLLTHVESAAAAALGSGSQSLPSVRTVETKGRR</sequence>
<accession>A0A9Q1JU42</accession>
<dbReference type="EMBL" id="JAKOGI010000734">
    <property type="protein sequence ID" value="KAJ8430983.1"/>
    <property type="molecule type" value="Genomic_DNA"/>
</dbReference>
<dbReference type="Pfam" id="PF06075">
    <property type="entry name" value="DUF936"/>
    <property type="match status" value="1"/>
</dbReference>
<feature type="compositionally biased region" description="Basic and acidic residues" evidence="1">
    <location>
        <begin position="294"/>
        <end position="309"/>
    </location>
</feature>
<feature type="region of interest" description="Disordered" evidence="1">
    <location>
        <begin position="687"/>
        <end position="706"/>
    </location>
</feature>
<organism evidence="4 5">
    <name type="scientific">Carnegiea gigantea</name>
    <dbReference type="NCBI Taxonomy" id="171969"/>
    <lineage>
        <taxon>Eukaryota</taxon>
        <taxon>Viridiplantae</taxon>
        <taxon>Streptophyta</taxon>
        <taxon>Embryophyta</taxon>
        <taxon>Tracheophyta</taxon>
        <taxon>Spermatophyta</taxon>
        <taxon>Magnoliopsida</taxon>
        <taxon>eudicotyledons</taxon>
        <taxon>Gunneridae</taxon>
        <taxon>Pentapetalae</taxon>
        <taxon>Caryophyllales</taxon>
        <taxon>Cactineae</taxon>
        <taxon>Cactaceae</taxon>
        <taxon>Cactoideae</taxon>
        <taxon>Echinocereeae</taxon>
        <taxon>Carnegiea</taxon>
    </lineage>
</organism>
<dbReference type="InterPro" id="IPR010341">
    <property type="entry name" value="DUF936_pln"/>
</dbReference>
<reference evidence="4" key="1">
    <citation type="submission" date="2022-04" db="EMBL/GenBank/DDBJ databases">
        <title>Carnegiea gigantea Genome sequencing and assembly v2.</title>
        <authorList>
            <person name="Copetti D."/>
            <person name="Sanderson M.J."/>
            <person name="Burquez A."/>
            <person name="Wojciechowski M.F."/>
        </authorList>
    </citation>
    <scope>NUCLEOTIDE SEQUENCE</scope>
    <source>
        <strain evidence="4">SGP5-SGP5p</strain>
        <tissue evidence="4">Aerial part</tissue>
    </source>
</reference>
<name>A0A9Q1JU42_9CARY</name>
<dbReference type="InterPro" id="IPR048297">
    <property type="entry name" value="DUF936_dom_pln"/>
</dbReference>
<feature type="compositionally biased region" description="Polar residues" evidence="1">
    <location>
        <begin position="175"/>
        <end position="186"/>
    </location>
</feature>
<feature type="compositionally biased region" description="Low complexity" evidence="1">
    <location>
        <begin position="198"/>
        <end position="213"/>
    </location>
</feature>
<dbReference type="Proteomes" id="UP001153076">
    <property type="component" value="Unassembled WGS sequence"/>
</dbReference>
<feature type="region of interest" description="Disordered" evidence="1">
    <location>
        <begin position="129"/>
        <end position="213"/>
    </location>
</feature>